<accession>A0A183K8I8</accession>
<reference evidence="16 17" key="2">
    <citation type="submission" date="2018-11" db="EMBL/GenBank/DDBJ databases">
        <authorList>
            <consortium name="Pathogen Informatics"/>
        </authorList>
    </citation>
    <scope>NUCLEOTIDE SEQUENCE [LARGE SCALE GENOMIC DNA]</scope>
    <source>
        <strain evidence="16">Dakar</strain>
        <strain evidence="17">Dakar, Senegal</strain>
    </source>
</reference>
<proteinExistence type="inferred from homology"/>
<evidence type="ECO:0000313" key="16">
    <source>
        <dbReference type="EMBL" id="VDP44003.1"/>
    </source>
</evidence>
<keyword evidence="5 13" id="KW-0444">Lipid biosynthesis</keyword>
<dbReference type="UniPathway" id="UPA00057">
    <property type="reaction ID" value="UER00098"/>
</dbReference>
<evidence type="ECO:0000256" key="11">
    <source>
        <dbReference type="ARBA" id="ARBA00023098"/>
    </source>
</evidence>
<evidence type="ECO:0000313" key="18">
    <source>
        <dbReference type="WBParaSite" id="SCUD_0001131701-mRNA-1"/>
    </source>
</evidence>
<protein>
    <recommendedName>
        <fullName evidence="3 13">Mevalonate kinase</fullName>
        <shortName evidence="13">MK</shortName>
        <ecNumber evidence="3 13">2.7.1.36</ecNumber>
    </recommendedName>
</protein>
<evidence type="ECO:0000256" key="10">
    <source>
        <dbReference type="ARBA" id="ARBA00022842"/>
    </source>
</evidence>
<gene>
    <name evidence="16" type="ORF">SCUD_LOCUS11317</name>
</gene>
<dbReference type="Gene3D" id="3.30.70.890">
    <property type="entry name" value="GHMP kinase, C-terminal domain"/>
    <property type="match status" value="1"/>
</dbReference>
<dbReference type="InterPro" id="IPR006203">
    <property type="entry name" value="GHMP_knse_ATP-bd_CS"/>
</dbReference>
<dbReference type="GO" id="GO:0005829">
    <property type="term" value="C:cytosol"/>
    <property type="evidence" value="ECO:0007669"/>
    <property type="project" value="TreeGrafter"/>
</dbReference>
<dbReference type="GO" id="GO:0005524">
    <property type="term" value="F:ATP binding"/>
    <property type="evidence" value="ECO:0007669"/>
    <property type="project" value="UniProtKB-KW"/>
</dbReference>
<keyword evidence="13" id="KW-1207">Sterol metabolism</keyword>
<comment type="subcellular location">
    <subcellularLocation>
        <location evidence="1 13">Cytoplasm</location>
    </subcellularLocation>
</comment>
<evidence type="ECO:0000259" key="15">
    <source>
        <dbReference type="Pfam" id="PF08544"/>
    </source>
</evidence>
<evidence type="ECO:0000256" key="8">
    <source>
        <dbReference type="ARBA" id="ARBA00022777"/>
    </source>
</evidence>
<evidence type="ECO:0000256" key="9">
    <source>
        <dbReference type="ARBA" id="ARBA00022840"/>
    </source>
</evidence>
<dbReference type="WBParaSite" id="SCUD_0001131701-mRNA-1">
    <property type="protein sequence ID" value="SCUD_0001131701-mRNA-1"/>
    <property type="gene ID" value="SCUD_0001131701"/>
</dbReference>
<dbReference type="Pfam" id="PF00288">
    <property type="entry name" value="GHMP_kinases_N"/>
    <property type="match status" value="1"/>
</dbReference>
<keyword evidence="13" id="KW-0753">Steroid metabolism</keyword>
<dbReference type="PANTHER" id="PTHR43290">
    <property type="entry name" value="MEVALONATE KINASE"/>
    <property type="match status" value="1"/>
</dbReference>
<evidence type="ECO:0000313" key="17">
    <source>
        <dbReference type="Proteomes" id="UP000279833"/>
    </source>
</evidence>
<dbReference type="PANTHER" id="PTHR43290:SF2">
    <property type="entry name" value="MEVALONATE KINASE"/>
    <property type="match status" value="1"/>
</dbReference>
<evidence type="ECO:0000256" key="13">
    <source>
        <dbReference type="RuleBase" id="RU363087"/>
    </source>
</evidence>
<keyword evidence="11 13" id="KW-0443">Lipid metabolism</keyword>
<feature type="domain" description="GHMP kinase N-terminal" evidence="14">
    <location>
        <begin position="136"/>
        <end position="216"/>
    </location>
</feature>
<evidence type="ECO:0000256" key="4">
    <source>
        <dbReference type="ARBA" id="ARBA00022490"/>
    </source>
</evidence>
<dbReference type="Pfam" id="PF08544">
    <property type="entry name" value="GHMP_kinases_C"/>
    <property type="match status" value="1"/>
</dbReference>
<name>A0A183K8I8_9TREM</name>
<keyword evidence="4 13" id="KW-0963">Cytoplasm</keyword>
<dbReference type="InterPro" id="IPR020568">
    <property type="entry name" value="Ribosomal_Su5_D2-typ_SF"/>
</dbReference>
<dbReference type="Proteomes" id="UP000279833">
    <property type="component" value="Unassembled WGS sequence"/>
</dbReference>
<evidence type="ECO:0000256" key="3">
    <source>
        <dbReference type="ARBA" id="ARBA00012103"/>
    </source>
</evidence>
<dbReference type="SUPFAM" id="SSF55060">
    <property type="entry name" value="GHMP Kinase, C-terminal domain"/>
    <property type="match status" value="1"/>
</dbReference>
<evidence type="ECO:0000256" key="5">
    <source>
        <dbReference type="ARBA" id="ARBA00022516"/>
    </source>
</evidence>
<keyword evidence="17" id="KW-1185">Reference proteome</keyword>
<dbReference type="PROSITE" id="PS00627">
    <property type="entry name" value="GHMP_KINASES_ATP"/>
    <property type="match status" value="1"/>
</dbReference>
<comment type="similarity">
    <text evidence="2 13">Belongs to the GHMP kinase family. Mevalonate kinase subfamily.</text>
</comment>
<keyword evidence="8 13" id="KW-0418">Kinase</keyword>
<dbReference type="GO" id="GO:0016126">
    <property type="term" value="P:sterol biosynthetic process"/>
    <property type="evidence" value="ECO:0007669"/>
    <property type="project" value="UniProtKB-KW"/>
</dbReference>
<evidence type="ECO:0000256" key="12">
    <source>
        <dbReference type="ARBA" id="ARBA00029438"/>
    </source>
</evidence>
<dbReference type="InterPro" id="IPR006204">
    <property type="entry name" value="GHMP_kinase_N_dom"/>
</dbReference>
<dbReference type="InterPro" id="IPR014721">
    <property type="entry name" value="Ribsml_uS5_D2-typ_fold_subgr"/>
</dbReference>
<dbReference type="InterPro" id="IPR006205">
    <property type="entry name" value="Mev_gal_kin"/>
</dbReference>
<dbReference type="NCBIfam" id="TIGR00549">
    <property type="entry name" value="mevalon_kin"/>
    <property type="match status" value="1"/>
</dbReference>
<keyword evidence="9 13" id="KW-0067">ATP-binding</keyword>
<dbReference type="GO" id="GO:0004496">
    <property type="term" value="F:mevalonate kinase activity"/>
    <property type="evidence" value="ECO:0007669"/>
    <property type="project" value="UniProtKB-EC"/>
</dbReference>
<reference evidence="18" key="1">
    <citation type="submission" date="2016-06" db="UniProtKB">
        <authorList>
            <consortium name="WormBaseParasite"/>
        </authorList>
    </citation>
    <scope>IDENTIFICATION</scope>
</reference>
<keyword evidence="6 13" id="KW-0808">Transferase</keyword>
<dbReference type="InterPro" id="IPR013750">
    <property type="entry name" value="GHMP_kinase_C_dom"/>
</dbReference>
<keyword evidence="7 13" id="KW-0547">Nucleotide-binding</keyword>
<dbReference type="PRINTS" id="PR00959">
    <property type="entry name" value="MEVGALKINASE"/>
</dbReference>
<dbReference type="SUPFAM" id="SSF54211">
    <property type="entry name" value="Ribosomal protein S5 domain 2-like"/>
    <property type="match status" value="1"/>
</dbReference>
<comment type="pathway">
    <text evidence="12 13">Isoprenoid biosynthesis; isopentenyl diphosphate biosynthesis via mevalonate pathway; isopentenyl diphosphate from (R)-mevalonate: step 1/3.</text>
</comment>
<comment type="catalytic activity">
    <reaction evidence="13">
        <text>(R)-mevalonate + ATP = (R)-5-phosphomevalonate + ADP + H(+)</text>
        <dbReference type="Rhea" id="RHEA:17065"/>
        <dbReference type="ChEBI" id="CHEBI:15378"/>
        <dbReference type="ChEBI" id="CHEBI:30616"/>
        <dbReference type="ChEBI" id="CHEBI:36464"/>
        <dbReference type="ChEBI" id="CHEBI:58146"/>
        <dbReference type="ChEBI" id="CHEBI:456216"/>
        <dbReference type="EC" id="2.7.1.36"/>
    </reaction>
</comment>
<dbReference type="EMBL" id="UZAK01034331">
    <property type="protein sequence ID" value="VDP44003.1"/>
    <property type="molecule type" value="Genomic_DNA"/>
</dbReference>
<evidence type="ECO:0000256" key="1">
    <source>
        <dbReference type="ARBA" id="ARBA00004496"/>
    </source>
</evidence>
<keyword evidence="13" id="KW-0756">Sterol biosynthesis</keyword>
<dbReference type="Gene3D" id="3.30.230.10">
    <property type="match status" value="1"/>
</dbReference>
<feature type="domain" description="GHMP kinase C-terminal" evidence="15">
    <location>
        <begin position="305"/>
        <end position="350"/>
    </location>
</feature>
<dbReference type="EC" id="2.7.1.36" evidence="3 13"/>
<keyword evidence="13" id="KW-0752">Steroid biosynthesis</keyword>
<sequence>MKKFVVSAPAKAILFGEHAVVYGYPAIAATIDLRCYFTVTIKNEACEDIIIDFKDLSENSIHIPIKMLHSISNKESVMDYAWKLVSDLFDCAYHDSLHDSPIIVSTCVIVYLFIRATQLRSDECSNQQFPMFNGKNTICIEIQSDMPSGCGLGSSGAFSVAATATILLLTNNYPLVQVWDIDKIQRKLISSLARDAECIIHGKSSGLDSTICTYGGTIVFRKDQLPLFQEINISNFNTVKLLIVNTNITRSTSLAVRKVYDKWKEDKTCVNSIFKEIGIIVDEVIDILNQKDNCEISRSLTRHIVRNQHLLEELGVSHSISNEIIEELKLVGIPAKVTGAGFGGCVLGFILGVDYDNSELNDLISRWHARSLWAQVTSIEATGVKYNSHFL</sequence>
<dbReference type="InterPro" id="IPR036554">
    <property type="entry name" value="GHMP_kinase_C_sf"/>
</dbReference>
<organism evidence="18">
    <name type="scientific">Schistosoma curassoni</name>
    <dbReference type="NCBI Taxonomy" id="6186"/>
    <lineage>
        <taxon>Eukaryota</taxon>
        <taxon>Metazoa</taxon>
        <taxon>Spiralia</taxon>
        <taxon>Lophotrochozoa</taxon>
        <taxon>Platyhelminthes</taxon>
        <taxon>Trematoda</taxon>
        <taxon>Digenea</taxon>
        <taxon>Strigeidida</taxon>
        <taxon>Schistosomatoidea</taxon>
        <taxon>Schistosomatidae</taxon>
        <taxon>Schistosoma</taxon>
    </lineage>
</organism>
<dbReference type="AlphaFoldDB" id="A0A183K8I8"/>
<dbReference type="STRING" id="6186.A0A183K8I8"/>
<dbReference type="GO" id="GO:0019287">
    <property type="term" value="P:isopentenyl diphosphate biosynthetic process, mevalonate pathway"/>
    <property type="evidence" value="ECO:0007669"/>
    <property type="project" value="UniProtKB-UniPathway"/>
</dbReference>
<evidence type="ECO:0000256" key="6">
    <source>
        <dbReference type="ARBA" id="ARBA00022679"/>
    </source>
</evidence>
<evidence type="ECO:0000256" key="7">
    <source>
        <dbReference type="ARBA" id="ARBA00022741"/>
    </source>
</evidence>
<evidence type="ECO:0000256" key="2">
    <source>
        <dbReference type="ARBA" id="ARBA00006495"/>
    </source>
</evidence>
<dbReference type="OrthoDB" id="1652964at2759"/>
<evidence type="ECO:0000259" key="14">
    <source>
        <dbReference type="Pfam" id="PF00288"/>
    </source>
</evidence>
<keyword evidence="10" id="KW-0460">Magnesium</keyword>